<dbReference type="EMBL" id="PDET01000010">
    <property type="protein sequence ID" value="PRD14530.1"/>
    <property type="molecule type" value="Genomic_DNA"/>
</dbReference>
<dbReference type="Gene3D" id="3.30.530.20">
    <property type="match status" value="1"/>
</dbReference>
<name>A0A2S9I9Q4_9GAMM</name>
<sequence length="131" mass="14957">MLSSHTLSIAIPRNWVDLYETIWKPEFFPKWASGLSKTPLEQDGNIWRGKGPLGAVKVRFTEHNPFCIMDHYVDTGLSKEIFVPMRIVANGTGSQVLITVFRQPLLSDDRFAQELEMVKQDLQTLHTLLTT</sequence>
<accession>A0A2S9I9Q4</accession>
<organism evidence="1 2">
    <name type="scientific">Pantoea coffeiphila</name>
    <dbReference type="NCBI Taxonomy" id="1465635"/>
    <lineage>
        <taxon>Bacteria</taxon>
        <taxon>Pseudomonadati</taxon>
        <taxon>Pseudomonadota</taxon>
        <taxon>Gammaproteobacteria</taxon>
        <taxon>Enterobacterales</taxon>
        <taxon>Erwiniaceae</taxon>
        <taxon>Pantoea</taxon>
    </lineage>
</organism>
<dbReference type="AlphaFoldDB" id="A0A2S9I9Q4"/>
<gene>
    <name evidence="1" type="ORF">CQW29_15285</name>
</gene>
<proteinExistence type="predicted"/>
<evidence type="ECO:0000313" key="2">
    <source>
        <dbReference type="Proteomes" id="UP000239181"/>
    </source>
</evidence>
<dbReference type="SUPFAM" id="SSF55961">
    <property type="entry name" value="Bet v1-like"/>
    <property type="match status" value="1"/>
</dbReference>
<dbReference type="OrthoDB" id="880456at2"/>
<evidence type="ECO:0000313" key="1">
    <source>
        <dbReference type="EMBL" id="PRD14530.1"/>
    </source>
</evidence>
<dbReference type="InterPro" id="IPR023393">
    <property type="entry name" value="START-like_dom_sf"/>
</dbReference>
<dbReference type="Proteomes" id="UP000239181">
    <property type="component" value="Unassembled WGS sequence"/>
</dbReference>
<reference evidence="1 2" key="1">
    <citation type="submission" date="2017-10" db="EMBL/GenBank/DDBJ databases">
        <title>Draft genome of two endophytic bacteria isolated from 'guarana' Paullinia cupana (Mart.) Ducke.</title>
        <authorList>
            <person name="Siqueira K.A."/>
            <person name="Liotti R.G."/>
            <person name="Mendes T.A."/>
            <person name="Soares M.A."/>
        </authorList>
    </citation>
    <scope>NUCLEOTIDE SEQUENCE [LARGE SCALE GENOMIC DNA]</scope>
    <source>
        <strain evidence="1 2">342</strain>
    </source>
</reference>
<keyword evidence="2" id="KW-1185">Reference proteome</keyword>
<protein>
    <submittedName>
        <fullName evidence="1">Polyketide cyclase</fullName>
    </submittedName>
</protein>
<dbReference type="RefSeq" id="WP_105593594.1">
    <property type="nucleotide sequence ID" value="NZ_JAFBFW010000008.1"/>
</dbReference>
<comment type="caution">
    <text evidence="1">The sequence shown here is derived from an EMBL/GenBank/DDBJ whole genome shotgun (WGS) entry which is preliminary data.</text>
</comment>